<dbReference type="Gene3D" id="3.40.220.10">
    <property type="entry name" value="Leucine Aminopeptidase, subunit E, domain 1"/>
    <property type="match status" value="1"/>
</dbReference>
<organism evidence="1 2">
    <name type="scientific">Ridgeia piscesae</name>
    <name type="common">Tubeworm</name>
    <dbReference type="NCBI Taxonomy" id="27915"/>
    <lineage>
        <taxon>Eukaryota</taxon>
        <taxon>Metazoa</taxon>
        <taxon>Spiralia</taxon>
        <taxon>Lophotrochozoa</taxon>
        <taxon>Annelida</taxon>
        <taxon>Polychaeta</taxon>
        <taxon>Sedentaria</taxon>
        <taxon>Canalipalpata</taxon>
        <taxon>Sabellida</taxon>
        <taxon>Siboglinidae</taxon>
        <taxon>Ridgeia</taxon>
    </lineage>
</organism>
<sequence length="273" mass="30406">MSATEKYVYETIKFDGRLIQWSWIDLHGGATVEVVKGDLTKFHADVFVNAADGRLDHEGGLAGAIVCEALTILDADGIDMGMFIDTFNTAVTNTASEILGKHRPVKKPWVTADVFDLCDKRRELKKKKKNAEGVRQYRAANQEIKKGMKKAKMNWIEEQCQGIEDSMKKNNSKKTYQLDKDGKCLNEEQDILKRWSEYCSELYNYRATGNPEVLNVPPATNNDNYPILREEVEAAVKSLKKGKSAGADNVPAELVQAGGEATISALLTICNKI</sequence>
<dbReference type="AlphaFoldDB" id="A0AAD9ULB2"/>
<accession>A0AAD9ULB2</accession>
<dbReference type="EMBL" id="JAODUO010000010">
    <property type="protein sequence ID" value="KAK2193586.1"/>
    <property type="molecule type" value="Genomic_DNA"/>
</dbReference>
<proteinExistence type="predicted"/>
<protein>
    <submittedName>
        <fullName evidence="1">Uncharacterized protein</fullName>
    </submittedName>
</protein>
<keyword evidence="2" id="KW-1185">Reference proteome</keyword>
<dbReference type="SUPFAM" id="SSF52949">
    <property type="entry name" value="Macro domain-like"/>
    <property type="match status" value="1"/>
</dbReference>
<evidence type="ECO:0000313" key="2">
    <source>
        <dbReference type="Proteomes" id="UP001209878"/>
    </source>
</evidence>
<evidence type="ECO:0000313" key="1">
    <source>
        <dbReference type="EMBL" id="KAK2193586.1"/>
    </source>
</evidence>
<dbReference type="Proteomes" id="UP001209878">
    <property type="component" value="Unassembled WGS sequence"/>
</dbReference>
<name>A0AAD9ULB2_RIDPI</name>
<comment type="caution">
    <text evidence="1">The sequence shown here is derived from an EMBL/GenBank/DDBJ whole genome shotgun (WGS) entry which is preliminary data.</text>
</comment>
<dbReference type="InterPro" id="IPR043472">
    <property type="entry name" value="Macro_dom-like"/>
</dbReference>
<dbReference type="PANTHER" id="PTHR19446">
    <property type="entry name" value="REVERSE TRANSCRIPTASES"/>
    <property type="match status" value="1"/>
</dbReference>
<gene>
    <name evidence="1" type="ORF">NP493_11g04005</name>
</gene>
<reference evidence="1" key="1">
    <citation type="journal article" date="2023" name="Mol. Biol. Evol.">
        <title>Third-Generation Sequencing Reveals the Adaptive Role of the Epigenome in Three Deep-Sea Polychaetes.</title>
        <authorList>
            <person name="Perez M."/>
            <person name="Aroh O."/>
            <person name="Sun Y."/>
            <person name="Lan Y."/>
            <person name="Juniper S.K."/>
            <person name="Young C.R."/>
            <person name="Angers B."/>
            <person name="Qian P.Y."/>
        </authorList>
    </citation>
    <scope>NUCLEOTIDE SEQUENCE</scope>
    <source>
        <strain evidence="1">R07B-5</strain>
    </source>
</reference>